<dbReference type="SUPFAM" id="SSF56059">
    <property type="entry name" value="Glutathione synthetase ATP-binding domain-like"/>
    <property type="match status" value="1"/>
</dbReference>
<dbReference type="Proteomes" id="UP000179368">
    <property type="component" value="Unassembled WGS sequence"/>
</dbReference>
<dbReference type="GO" id="GO:0005524">
    <property type="term" value="F:ATP binding"/>
    <property type="evidence" value="ECO:0007669"/>
    <property type="project" value="UniProtKB-KW"/>
</dbReference>
<dbReference type="SUPFAM" id="SSF51246">
    <property type="entry name" value="Rudiment single hybrid motif"/>
    <property type="match status" value="1"/>
</dbReference>
<keyword evidence="2" id="KW-0547">Nucleotide-binding</keyword>
<dbReference type="InterPro" id="IPR020560">
    <property type="entry name" value="PRibGlycinamide_synth_C-dom"/>
</dbReference>
<accession>A0A1F6BTC0</accession>
<keyword evidence="1" id="KW-0436">Ligase</keyword>
<comment type="caution">
    <text evidence="9">The sequence shown here is derived from an EMBL/GenBank/DDBJ whole genome shotgun (WGS) entry which is preliminary data.</text>
</comment>
<evidence type="ECO:0000256" key="5">
    <source>
        <dbReference type="ARBA" id="ARBA00038345"/>
    </source>
</evidence>
<evidence type="ECO:0000256" key="4">
    <source>
        <dbReference type="ARBA" id="ARBA00022840"/>
    </source>
</evidence>
<evidence type="ECO:0000256" key="6">
    <source>
        <dbReference type="ARBA" id="ARBA00042242"/>
    </source>
</evidence>
<dbReference type="GO" id="GO:0004637">
    <property type="term" value="F:phosphoribosylamine-glycine ligase activity"/>
    <property type="evidence" value="ECO:0007669"/>
    <property type="project" value="InterPro"/>
</dbReference>
<evidence type="ECO:0000313" key="10">
    <source>
        <dbReference type="Proteomes" id="UP000179368"/>
    </source>
</evidence>
<proteinExistence type="inferred from homology"/>
<evidence type="ECO:0000259" key="8">
    <source>
        <dbReference type="SMART" id="SM01210"/>
    </source>
</evidence>
<organism evidence="9 10">
    <name type="scientific">Candidatus Jorgensenbacteria bacterium GWA1_49_17</name>
    <dbReference type="NCBI Taxonomy" id="1798467"/>
    <lineage>
        <taxon>Bacteria</taxon>
        <taxon>Candidatus Joergenseniibacteriota</taxon>
    </lineage>
</organism>
<reference evidence="9 10" key="1">
    <citation type="journal article" date="2016" name="Nat. Commun.">
        <title>Thousands of microbial genomes shed light on interconnected biogeochemical processes in an aquifer system.</title>
        <authorList>
            <person name="Anantharaman K."/>
            <person name="Brown C.T."/>
            <person name="Hug L.A."/>
            <person name="Sharon I."/>
            <person name="Castelle C.J."/>
            <person name="Probst A.J."/>
            <person name="Thomas B.C."/>
            <person name="Singh A."/>
            <person name="Wilkins M.J."/>
            <person name="Karaoz U."/>
            <person name="Brodie E.L."/>
            <person name="Williams K.H."/>
            <person name="Hubbard S.S."/>
            <person name="Banfield J.F."/>
        </authorList>
    </citation>
    <scope>NUCLEOTIDE SEQUENCE [LARGE SCALE GENOMIC DNA]</scope>
</reference>
<evidence type="ECO:0000256" key="3">
    <source>
        <dbReference type="ARBA" id="ARBA00022755"/>
    </source>
</evidence>
<dbReference type="PANTHER" id="PTHR43472">
    <property type="entry name" value="PHOSPHORIBOSYLAMINE--GLYCINE LIGASE"/>
    <property type="match status" value="1"/>
</dbReference>
<dbReference type="SMART" id="SM01210">
    <property type="entry name" value="GARS_C"/>
    <property type="match status" value="1"/>
</dbReference>
<gene>
    <name evidence="9" type="ORF">A2116_00050</name>
</gene>
<dbReference type="AlphaFoldDB" id="A0A1F6BTC0"/>
<sequence length="313" mass="35999">KRTPNRYVFKPSGKEQSYNKRLVIVSEEEDGSDLVDFLRNNRRTLRRKIPRFLIQEFVQGIEIAVGAFFNGEKFIHPINVNFEHKRLFTGNLGPMTGEAGTMMFWATTNLIFERTLEKITPALQKSGYIGYLDLNCIVNKKDIYPLEFTGRFGYPTIQIQLEGILDDTGEWLYKLACGRNFVLNTKDGFQIGVVIFTPPAFSEGNDMETAETYRDIAIRFEKDDREGVHIFDVKNDGGIWRVAGISGWNLVATGSGKDIPEARKIAYRRVRNIQIPHMFYRQDIGLRNIWELNLLKKWGYLPESANSSVPENK</sequence>
<dbReference type="InterPro" id="IPR000115">
    <property type="entry name" value="PRibGlycinamide_synth"/>
</dbReference>
<evidence type="ECO:0000256" key="2">
    <source>
        <dbReference type="ARBA" id="ARBA00022741"/>
    </source>
</evidence>
<evidence type="ECO:0000313" key="9">
    <source>
        <dbReference type="EMBL" id="OGG40181.1"/>
    </source>
</evidence>
<feature type="non-terminal residue" evidence="9">
    <location>
        <position position="1"/>
    </location>
</feature>
<feature type="domain" description="Phosphoribosylglycinamide synthetase C-domain" evidence="8">
    <location>
        <begin position="211"/>
        <end position="289"/>
    </location>
</feature>
<dbReference type="EMBL" id="MFKG01000023">
    <property type="protein sequence ID" value="OGG40181.1"/>
    <property type="molecule type" value="Genomic_DNA"/>
</dbReference>
<dbReference type="GO" id="GO:0009113">
    <property type="term" value="P:purine nucleobase biosynthetic process"/>
    <property type="evidence" value="ECO:0007669"/>
    <property type="project" value="InterPro"/>
</dbReference>
<comment type="similarity">
    <text evidence="5">Belongs to the GARS family.</text>
</comment>
<dbReference type="InterPro" id="IPR037123">
    <property type="entry name" value="PRibGlycinamide_synth_C_sf"/>
</dbReference>
<dbReference type="InterPro" id="IPR020561">
    <property type="entry name" value="PRibGlycinamid_synth_ATP-grasp"/>
</dbReference>
<dbReference type="GO" id="GO:0006164">
    <property type="term" value="P:purine nucleotide biosynthetic process"/>
    <property type="evidence" value="ECO:0007669"/>
    <property type="project" value="UniProtKB-KW"/>
</dbReference>
<name>A0A1F6BTC0_9BACT</name>
<dbReference type="InterPro" id="IPR011054">
    <property type="entry name" value="Rudment_hybrid_motif"/>
</dbReference>
<evidence type="ECO:0000256" key="1">
    <source>
        <dbReference type="ARBA" id="ARBA00022598"/>
    </source>
</evidence>
<dbReference type="Gene3D" id="3.30.470.20">
    <property type="entry name" value="ATP-grasp fold, B domain"/>
    <property type="match status" value="1"/>
</dbReference>
<evidence type="ECO:0000256" key="7">
    <source>
        <dbReference type="ARBA" id="ARBA00042864"/>
    </source>
</evidence>
<protein>
    <recommendedName>
        <fullName evidence="6">Glycinamide ribonucleotide synthetase</fullName>
    </recommendedName>
    <alternativeName>
        <fullName evidence="7">Phosphoribosylglycinamide synthetase</fullName>
    </alternativeName>
</protein>
<keyword evidence="3" id="KW-0658">Purine biosynthesis</keyword>
<keyword evidence="4" id="KW-0067">ATP-binding</keyword>
<dbReference type="PANTHER" id="PTHR43472:SF1">
    <property type="entry name" value="PHOSPHORIBOSYLAMINE--GLYCINE LIGASE, CHLOROPLASTIC"/>
    <property type="match status" value="1"/>
</dbReference>
<dbReference type="Pfam" id="PF01071">
    <property type="entry name" value="GARS_A"/>
    <property type="match status" value="1"/>
</dbReference>
<dbReference type="Gene3D" id="3.90.600.10">
    <property type="entry name" value="Phosphoribosylglycinamide synthetase, C-terminal domain"/>
    <property type="match status" value="1"/>
</dbReference>